<evidence type="ECO:0000313" key="2">
    <source>
        <dbReference type="EMBL" id="SEQ79559.1"/>
    </source>
</evidence>
<name>A0ABY1BGA1_9PSED</name>
<accession>A0ABY1BGA1</accession>
<keyword evidence="3" id="KW-1185">Reference proteome</keyword>
<sequence>MRVPAKIAAVVVMTAILMVWAAAYPLAQLLPNEAFSDPFGPVYNGLNVLFTALAFGGVIITLFFQADEARIARREAVERSIYEMFQTFTSLEFQTVKDSAYRVLLTAVKDKSYAEFLASRLFVVEQQGFPSASALLVRSLDSKKKDLDGEALVGADRDDRLMLDNMLNFFNMLAQRESSGTVIKHCDFAYDWWRPVLWILAQLQLQRYQASPTIQHYCKNPLVSATLKTLDEAYGHAPLKTADDVWRYINDHPKLRDFNLDPEYKKLLPPTDM</sequence>
<dbReference type="Proteomes" id="UP000198512">
    <property type="component" value="Unassembled WGS sequence"/>
</dbReference>
<evidence type="ECO:0000313" key="3">
    <source>
        <dbReference type="Proteomes" id="UP000198512"/>
    </source>
</evidence>
<proteinExistence type="predicted"/>
<feature type="transmembrane region" description="Helical" evidence="1">
    <location>
        <begin position="45"/>
        <end position="64"/>
    </location>
</feature>
<organism evidence="2 3">
    <name type="scientific">Pseudomonas cuatrocienegasensis</name>
    <dbReference type="NCBI Taxonomy" id="543360"/>
    <lineage>
        <taxon>Bacteria</taxon>
        <taxon>Pseudomonadati</taxon>
        <taxon>Pseudomonadota</taxon>
        <taxon>Gammaproteobacteria</taxon>
        <taxon>Pseudomonadales</taxon>
        <taxon>Pseudomonadaceae</taxon>
        <taxon>Pseudomonas</taxon>
    </lineage>
</organism>
<dbReference type="EMBL" id="FOFP01000010">
    <property type="protein sequence ID" value="SEQ79559.1"/>
    <property type="molecule type" value="Genomic_DNA"/>
</dbReference>
<dbReference type="RefSeq" id="WP_208600971.1">
    <property type="nucleotide sequence ID" value="NZ_FOFP01000010.1"/>
</dbReference>
<evidence type="ECO:0000256" key="1">
    <source>
        <dbReference type="SAM" id="Phobius"/>
    </source>
</evidence>
<comment type="caution">
    <text evidence="2">The sequence shown here is derived from an EMBL/GenBank/DDBJ whole genome shotgun (WGS) entry which is preliminary data.</text>
</comment>
<gene>
    <name evidence="2" type="ORF">SAMN05216600_1102</name>
</gene>
<evidence type="ECO:0008006" key="4">
    <source>
        <dbReference type="Google" id="ProtNLM"/>
    </source>
</evidence>
<protein>
    <recommendedName>
        <fullName evidence="4">Phage abortive infection protein</fullName>
    </recommendedName>
</protein>
<keyword evidence="1" id="KW-1133">Transmembrane helix</keyword>
<reference evidence="2 3" key="1">
    <citation type="submission" date="2016-10" db="EMBL/GenBank/DDBJ databases">
        <authorList>
            <person name="Varghese N."/>
            <person name="Submissions S."/>
        </authorList>
    </citation>
    <scope>NUCLEOTIDE SEQUENCE [LARGE SCALE GENOMIC DNA]</scope>
    <source>
        <strain evidence="2 3">CIP 109853</strain>
    </source>
</reference>
<keyword evidence="1" id="KW-0472">Membrane</keyword>
<keyword evidence="1" id="KW-0812">Transmembrane</keyword>